<keyword evidence="1" id="KW-0472">Membrane</keyword>
<sequence>MTVIWKMRPASYIIRRSEKGMEKEEISLIERPAFIAGITAVGGFCNAYTGMTRGGVFANAHTANMAKLGIAVATLNAWDAFNAVVPIVGCFLGAFLCELIKGKDDMLGGHWHRYALWMELAALVMVGFIPQSVPDFWVNAFMSLVTGFQLDVFRTWAGGNHNTTICTGNLRTTGQLFYSWLFRRTDVVSQKAATYVGLLLSFPLGASVGALLCLWMGVRASWAAGLFLLMWILWMTVDERRQTLKT</sequence>
<dbReference type="PANTHER" id="PTHR37314:SF4">
    <property type="entry name" value="UPF0700 TRANSMEMBRANE PROTEIN YOAK"/>
    <property type="match status" value="1"/>
</dbReference>
<feature type="transmembrane region" description="Helical" evidence="1">
    <location>
        <begin position="192"/>
        <end position="214"/>
    </location>
</feature>
<dbReference type="Proteomes" id="UP000429811">
    <property type="component" value="Unassembled WGS sequence"/>
</dbReference>
<proteinExistence type="predicted"/>
<dbReference type="Pfam" id="PF06912">
    <property type="entry name" value="DUF1275"/>
    <property type="match status" value="1"/>
</dbReference>
<dbReference type="EMBL" id="WKPO01000008">
    <property type="protein sequence ID" value="MSB48499.1"/>
    <property type="molecule type" value="Genomic_DNA"/>
</dbReference>
<evidence type="ECO:0000256" key="1">
    <source>
        <dbReference type="SAM" id="Phobius"/>
    </source>
</evidence>
<keyword evidence="1" id="KW-0812">Transmembrane</keyword>
<dbReference type="InterPro" id="IPR010699">
    <property type="entry name" value="DUF1275"/>
</dbReference>
<name>A0A6I2RN25_FLAPL</name>
<organism evidence="2 3">
    <name type="scientific">Flavonifractor plautii</name>
    <name type="common">Fusobacterium plautii</name>
    <dbReference type="NCBI Taxonomy" id="292800"/>
    <lineage>
        <taxon>Bacteria</taxon>
        <taxon>Bacillati</taxon>
        <taxon>Bacillota</taxon>
        <taxon>Clostridia</taxon>
        <taxon>Eubacteriales</taxon>
        <taxon>Oscillospiraceae</taxon>
        <taxon>Flavonifractor</taxon>
    </lineage>
</organism>
<reference evidence="2 3" key="1">
    <citation type="journal article" date="2019" name="Nat. Med.">
        <title>A library of human gut bacterial isolates paired with longitudinal multiomics data enables mechanistic microbiome research.</title>
        <authorList>
            <person name="Poyet M."/>
            <person name="Groussin M."/>
            <person name="Gibbons S.M."/>
            <person name="Avila-Pacheco J."/>
            <person name="Jiang X."/>
            <person name="Kearney S.M."/>
            <person name="Perrotta A.R."/>
            <person name="Berdy B."/>
            <person name="Zhao S."/>
            <person name="Lieberman T.D."/>
            <person name="Swanson P.K."/>
            <person name="Smith M."/>
            <person name="Roesemann S."/>
            <person name="Alexander J.E."/>
            <person name="Rich S.A."/>
            <person name="Livny J."/>
            <person name="Vlamakis H."/>
            <person name="Clish C."/>
            <person name="Bullock K."/>
            <person name="Deik A."/>
            <person name="Scott J."/>
            <person name="Pierce K.A."/>
            <person name="Xavier R.J."/>
            <person name="Alm E.J."/>
        </authorList>
    </citation>
    <scope>NUCLEOTIDE SEQUENCE [LARGE SCALE GENOMIC DNA]</scope>
    <source>
        <strain evidence="2 3">BIOML-A5</strain>
    </source>
</reference>
<dbReference type="AlphaFoldDB" id="A0A6I2RN25"/>
<accession>A0A6I2RN25</accession>
<keyword evidence="1" id="KW-1133">Transmembrane helix</keyword>
<feature type="transmembrane region" description="Helical" evidence="1">
    <location>
        <begin position="80"/>
        <end position="99"/>
    </location>
</feature>
<evidence type="ECO:0000313" key="3">
    <source>
        <dbReference type="Proteomes" id="UP000429811"/>
    </source>
</evidence>
<dbReference type="PANTHER" id="PTHR37314">
    <property type="entry name" value="SLR0142 PROTEIN"/>
    <property type="match status" value="1"/>
</dbReference>
<feature type="transmembrane region" description="Helical" evidence="1">
    <location>
        <begin position="220"/>
        <end position="237"/>
    </location>
</feature>
<protein>
    <submittedName>
        <fullName evidence="2">DUF1275 domain-containing protein</fullName>
    </submittedName>
</protein>
<comment type="caution">
    <text evidence="2">The sequence shown here is derived from an EMBL/GenBank/DDBJ whole genome shotgun (WGS) entry which is preliminary data.</text>
</comment>
<evidence type="ECO:0000313" key="2">
    <source>
        <dbReference type="EMBL" id="MSB48499.1"/>
    </source>
</evidence>
<gene>
    <name evidence="2" type="ORF">GKE90_07255</name>
</gene>